<dbReference type="Proteomes" id="UP000823935">
    <property type="component" value="Unassembled WGS sequence"/>
</dbReference>
<dbReference type="PANTHER" id="PTHR32243">
    <property type="entry name" value="MALTOSE TRANSPORT SYSTEM PERMEASE-RELATED"/>
    <property type="match status" value="1"/>
</dbReference>
<dbReference type="Pfam" id="PF00528">
    <property type="entry name" value="BPD_transp_1"/>
    <property type="match status" value="1"/>
</dbReference>
<dbReference type="GO" id="GO:0055085">
    <property type="term" value="P:transmembrane transport"/>
    <property type="evidence" value="ECO:0007669"/>
    <property type="project" value="InterPro"/>
</dbReference>
<keyword evidence="3" id="KW-1003">Cell membrane</keyword>
<accession>A0A9D1JJ67</accession>
<evidence type="ECO:0000256" key="4">
    <source>
        <dbReference type="ARBA" id="ARBA00022692"/>
    </source>
</evidence>
<dbReference type="Gene3D" id="1.10.3720.10">
    <property type="entry name" value="MetI-like"/>
    <property type="match status" value="1"/>
</dbReference>
<organism evidence="9 10">
    <name type="scientific">Candidatus Limivivens intestinipullorum</name>
    <dbReference type="NCBI Taxonomy" id="2840858"/>
    <lineage>
        <taxon>Bacteria</taxon>
        <taxon>Bacillati</taxon>
        <taxon>Bacillota</taxon>
        <taxon>Clostridia</taxon>
        <taxon>Lachnospirales</taxon>
        <taxon>Lachnospiraceae</taxon>
        <taxon>Lachnospiraceae incertae sedis</taxon>
        <taxon>Candidatus Limivivens</taxon>
    </lineage>
</organism>
<feature type="transmembrane region" description="Helical" evidence="7">
    <location>
        <begin position="12"/>
        <end position="35"/>
    </location>
</feature>
<feature type="transmembrane region" description="Helical" evidence="7">
    <location>
        <begin position="73"/>
        <end position="98"/>
    </location>
</feature>
<evidence type="ECO:0000313" key="10">
    <source>
        <dbReference type="Proteomes" id="UP000823935"/>
    </source>
</evidence>
<dbReference type="InterPro" id="IPR035906">
    <property type="entry name" value="MetI-like_sf"/>
</dbReference>
<evidence type="ECO:0000256" key="7">
    <source>
        <dbReference type="RuleBase" id="RU363032"/>
    </source>
</evidence>
<dbReference type="AlphaFoldDB" id="A0A9D1JJ67"/>
<keyword evidence="2 7" id="KW-0813">Transport</keyword>
<comment type="similarity">
    <text evidence="7">Belongs to the binding-protein-dependent transport system permease family.</text>
</comment>
<dbReference type="CDD" id="cd06261">
    <property type="entry name" value="TM_PBP2"/>
    <property type="match status" value="1"/>
</dbReference>
<dbReference type="GO" id="GO:0005886">
    <property type="term" value="C:plasma membrane"/>
    <property type="evidence" value="ECO:0007669"/>
    <property type="project" value="UniProtKB-SubCell"/>
</dbReference>
<dbReference type="PANTHER" id="PTHR32243:SF24">
    <property type="entry name" value="DIACETYLCHITOBIOSE UPTAKE SYSTEM PERMEASE PROTEIN NGCG"/>
    <property type="match status" value="1"/>
</dbReference>
<sequence>MQNLKRKKKRKEILLVFLTIMVMVAFFYPIFVAVITSFKENREISQSVMALPQTLYIENYRIAAEKSDFIRSLLNTCIVTFPSVVLIVFCGAMGGYAIARNSERHRGFRLMDRLYLASLMIPFQIMMIPVYKIYKNLHLQNSLFGMILILTGTSVAYATFLYVGFVKSIPRELEEAAKLDGCGPYQTFFRVVFPLLKPVTVTVAALHVMWLWNDFNIALIILQKDEVRTLTVKQYYFFGQYTAEYGMAFASAILSMIPVLIFFLSAQRYLVEGVSAGAVKS</sequence>
<dbReference type="InterPro" id="IPR000515">
    <property type="entry name" value="MetI-like"/>
</dbReference>
<evidence type="ECO:0000256" key="6">
    <source>
        <dbReference type="ARBA" id="ARBA00023136"/>
    </source>
</evidence>
<dbReference type="PROSITE" id="PS50928">
    <property type="entry name" value="ABC_TM1"/>
    <property type="match status" value="1"/>
</dbReference>
<dbReference type="SUPFAM" id="SSF161098">
    <property type="entry name" value="MetI-like"/>
    <property type="match status" value="1"/>
</dbReference>
<keyword evidence="5 7" id="KW-1133">Transmembrane helix</keyword>
<evidence type="ECO:0000256" key="2">
    <source>
        <dbReference type="ARBA" id="ARBA00022448"/>
    </source>
</evidence>
<feature type="transmembrane region" description="Helical" evidence="7">
    <location>
        <begin position="245"/>
        <end position="264"/>
    </location>
</feature>
<comment type="caution">
    <text evidence="9">The sequence shown here is derived from an EMBL/GenBank/DDBJ whole genome shotgun (WGS) entry which is preliminary data.</text>
</comment>
<keyword evidence="6 7" id="KW-0472">Membrane</keyword>
<comment type="subcellular location">
    <subcellularLocation>
        <location evidence="1 7">Cell membrane</location>
        <topology evidence="1 7">Multi-pass membrane protein</topology>
    </subcellularLocation>
</comment>
<reference evidence="9" key="1">
    <citation type="submission" date="2020-10" db="EMBL/GenBank/DDBJ databases">
        <authorList>
            <person name="Gilroy R."/>
        </authorList>
    </citation>
    <scope>NUCLEOTIDE SEQUENCE</scope>
    <source>
        <strain evidence="9">CHK190-19873</strain>
    </source>
</reference>
<feature type="transmembrane region" description="Helical" evidence="7">
    <location>
        <begin position="110"/>
        <end position="131"/>
    </location>
</feature>
<dbReference type="EMBL" id="DVIQ01000023">
    <property type="protein sequence ID" value="HIS30770.1"/>
    <property type="molecule type" value="Genomic_DNA"/>
</dbReference>
<evidence type="ECO:0000256" key="1">
    <source>
        <dbReference type="ARBA" id="ARBA00004651"/>
    </source>
</evidence>
<name>A0A9D1JJ67_9FIRM</name>
<reference evidence="9" key="2">
    <citation type="journal article" date="2021" name="PeerJ">
        <title>Extensive microbial diversity within the chicken gut microbiome revealed by metagenomics and culture.</title>
        <authorList>
            <person name="Gilroy R."/>
            <person name="Ravi A."/>
            <person name="Getino M."/>
            <person name="Pursley I."/>
            <person name="Horton D.L."/>
            <person name="Alikhan N.F."/>
            <person name="Baker D."/>
            <person name="Gharbi K."/>
            <person name="Hall N."/>
            <person name="Watson M."/>
            <person name="Adriaenssens E.M."/>
            <person name="Foster-Nyarko E."/>
            <person name="Jarju S."/>
            <person name="Secka A."/>
            <person name="Antonio M."/>
            <person name="Oren A."/>
            <person name="Chaudhuri R.R."/>
            <person name="La Ragione R."/>
            <person name="Hildebrand F."/>
            <person name="Pallen M.J."/>
        </authorList>
    </citation>
    <scope>NUCLEOTIDE SEQUENCE</scope>
    <source>
        <strain evidence="9">CHK190-19873</strain>
    </source>
</reference>
<protein>
    <submittedName>
        <fullName evidence="9">Carbohydrate ABC transporter permease</fullName>
    </submittedName>
</protein>
<evidence type="ECO:0000313" key="9">
    <source>
        <dbReference type="EMBL" id="HIS30770.1"/>
    </source>
</evidence>
<evidence type="ECO:0000256" key="3">
    <source>
        <dbReference type="ARBA" id="ARBA00022475"/>
    </source>
</evidence>
<feature type="domain" description="ABC transmembrane type-1" evidence="8">
    <location>
        <begin position="73"/>
        <end position="266"/>
    </location>
</feature>
<evidence type="ECO:0000259" key="8">
    <source>
        <dbReference type="PROSITE" id="PS50928"/>
    </source>
</evidence>
<dbReference type="InterPro" id="IPR050901">
    <property type="entry name" value="BP-dep_ABC_trans_perm"/>
</dbReference>
<feature type="transmembrane region" description="Helical" evidence="7">
    <location>
        <begin position="143"/>
        <end position="166"/>
    </location>
</feature>
<feature type="transmembrane region" description="Helical" evidence="7">
    <location>
        <begin position="187"/>
        <end position="212"/>
    </location>
</feature>
<evidence type="ECO:0000256" key="5">
    <source>
        <dbReference type="ARBA" id="ARBA00022989"/>
    </source>
</evidence>
<keyword evidence="4 7" id="KW-0812">Transmembrane</keyword>
<gene>
    <name evidence="9" type="ORF">IAB44_04355</name>
</gene>
<proteinExistence type="inferred from homology"/>